<proteinExistence type="inferred from homology"/>
<evidence type="ECO:0000256" key="4">
    <source>
        <dbReference type="ARBA" id="ARBA00022502"/>
    </source>
</evidence>
<accession>A0A553P5Q1</accession>
<organism evidence="9 10">
    <name type="scientific">Tigriopus californicus</name>
    <name type="common">Marine copepod</name>
    <dbReference type="NCBI Taxonomy" id="6832"/>
    <lineage>
        <taxon>Eukaryota</taxon>
        <taxon>Metazoa</taxon>
        <taxon>Ecdysozoa</taxon>
        <taxon>Arthropoda</taxon>
        <taxon>Crustacea</taxon>
        <taxon>Multicrustacea</taxon>
        <taxon>Hexanauplia</taxon>
        <taxon>Copepoda</taxon>
        <taxon>Harpacticoida</taxon>
        <taxon>Harpacticidae</taxon>
        <taxon>Tigriopus</taxon>
    </lineage>
</organism>
<protein>
    <recommendedName>
        <fullName evidence="11">Phosphatidylinositol N-acetylglucosaminyltransferase subunit C</fullName>
    </recommendedName>
</protein>
<dbReference type="OrthoDB" id="196709at2759"/>
<evidence type="ECO:0000256" key="2">
    <source>
        <dbReference type="ARBA" id="ARBA00004687"/>
    </source>
</evidence>
<name>A0A553P5Q1_TIGCA</name>
<evidence type="ECO:0000256" key="7">
    <source>
        <dbReference type="ARBA" id="ARBA00023136"/>
    </source>
</evidence>
<comment type="similarity">
    <text evidence="3">Belongs to the PIGC family.</text>
</comment>
<dbReference type="PIRSF" id="PIRSF016104">
    <property type="entry name" value="GPI2"/>
    <property type="match status" value="1"/>
</dbReference>
<comment type="caution">
    <text evidence="9">The sequence shown here is derived from an EMBL/GenBank/DDBJ whole genome shotgun (WGS) entry which is preliminary data.</text>
</comment>
<evidence type="ECO:0008006" key="11">
    <source>
        <dbReference type="Google" id="ProtNLM"/>
    </source>
</evidence>
<evidence type="ECO:0000256" key="1">
    <source>
        <dbReference type="ARBA" id="ARBA00004141"/>
    </source>
</evidence>
<dbReference type="InterPro" id="IPR009450">
    <property type="entry name" value="Plno_GlcNAc_GPI2"/>
</dbReference>
<dbReference type="AlphaFoldDB" id="A0A553P5Q1"/>
<evidence type="ECO:0000256" key="5">
    <source>
        <dbReference type="ARBA" id="ARBA00022692"/>
    </source>
</evidence>
<feature type="transmembrane region" description="Helical" evidence="8">
    <location>
        <begin position="42"/>
        <end position="64"/>
    </location>
</feature>
<evidence type="ECO:0000256" key="3">
    <source>
        <dbReference type="ARBA" id="ARBA00008321"/>
    </source>
</evidence>
<keyword evidence="5 8" id="KW-0812">Transmembrane</keyword>
<dbReference type="Proteomes" id="UP000318571">
    <property type="component" value="Chromosome 3"/>
</dbReference>
<feature type="transmembrane region" description="Helical" evidence="8">
    <location>
        <begin position="125"/>
        <end position="144"/>
    </location>
</feature>
<dbReference type="EMBL" id="VCGU01000007">
    <property type="protein sequence ID" value="TRY72992.1"/>
    <property type="molecule type" value="Genomic_DNA"/>
</dbReference>
<feature type="transmembrane region" description="Helical" evidence="8">
    <location>
        <begin position="103"/>
        <end position="119"/>
    </location>
</feature>
<evidence type="ECO:0000256" key="8">
    <source>
        <dbReference type="SAM" id="Phobius"/>
    </source>
</evidence>
<evidence type="ECO:0000256" key="6">
    <source>
        <dbReference type="ARBA" id="ARBA00022989"/>
    </source>
</evidence>
<evidence type="ECO:0000313" key="10">
    <source>
        <dbReference type="Proteomes" id="UP000318571"/>
    </source>
</evidence>
<keyword evidence="6 8" id="KW-1133">Transmembrane helix</keyword>
<sequence length="265" mass="29674">MGKWSRNLYEKTDYPDTYTPDDCFLAAIHRNKNLNKYTLHESVACASQVTLQFSSVILFYSGYIYLKQGWISSFNLLKLDLILALMAYLIAGTSSSLFGDFRHLIIFVTFGYGLTPVLFKLTDTISTDTIHTMSWIMLFLHLLLHNYSVKAYDTKPMSLNASLFSAVCLASRLDSSWDAFVLLSVAVVLFVLFPMARVRLDQALGLAFVAESVVVGVCFSISCGFGLGVACAMVFVNIIAPMLFVKWQSYKETIHGPWDEAVPLM</sequence>
<dbReference type="PANTHER" id="PTHR12982">
    <property type="entry name" value="PHOSPHATIDYLINOSITOL GLYCAN, CLASS C"/>
    <property type="match status" value="1"/>
</dbReference>
<dbReference type="GO" id="GO:0000506">
    <property type="term" value="C:glycosylphosphatidylinositol-N-acetylglucosaminyltransferase (GPI-GnT) complex"/>
    <property type="evidence" value="ECO:0007669"/>
    <property type="project" value="TreeGrafter"/>
</dbReference>
<comment type="subcellular location">
    <subcellularLocation>
        <location evidence="1">Membrane</location>
        <topology evidence="1">Multi-pass membrane protein</topology>
    </subcellularLocation>
</comment>
<evidence type="ECO:0000313" key="9">
    <source>
        <dbReference type="EMBL" id="TRY72992.1"/>
    </source>
</evidence>
<dbReference type="STRING" id="6832.A0A553P5Q1"/>
<gene>
    <name evidence="9" type="ORF">TCAL_05547</name>
</gene>
<comment type="pathway">
    <text evidence="2">Glycolipid biosynthesis; glycosylphosphatidylinositol-anchor biosynthesis.</text>
</comment>
<dbReference type="PANTHER" id="PTHR12982:SF0">
    <property type="entry name" value="PHOSPHATIDYLINOSITOL N-ACETYLGLUCOSAMINYLTRANSFERASE SUBUNIT C"/>
    <property type="match status" value="1"/>
</dbReference>
<dbReference type="GO" id="GO:0006506">
    <property type="term" value="P:GPI anchor biosynthetic process"/>
    <property type="evidence" value="ECO:0007669"/>
    <property type="project" value="UniProtKB-UniPathway"/>
</dbReference>
<dbReference type="Pfam" id="PF06432">
    <property type="entry name" value="GPI2"/>
    <property type="match status" value="1"/>
</dbReference>
<keyword evidence="4" id="KW-0337">GPI-anchor biosynthesis</keyword>
<feature type="transmembrane region" description="Helical" evidence="8">
    <location>
        <begin position="179"/>
        <end position="196"/>
    </location>
</feature>
<dbReference type="UniPathway" id="UPA00196"/>
<dbReference type="OMA" id="STSYHAF"/>
<reference evidence="9 10" key="1">
    <citation type="journal article" date="2018" name="Nat. Ecol. Evol.">
        <title>Genomic signatures of mitonuclear coevolution across populations of Tigriopus californicus.</title>
        <authorList>
            <person name="Barreto F.S."/>
            <person name="Watson E.T."/>
            <person name="Lima T.G."/>
            <person name="Willett C.S."/>
            <person name="Edmands S."/>
            <person name="Li W."/>
            <person name="Burton R.S."/>
        </authorList>
    </citation>
    <scope>NUCLEOTIDE SEQUENCE [LARGE SCALE GENOMIC DNA]</scope>
    <source>
        <strain evidence="9 10">San Diego</strain>
    </source>
</reference>
<keyword evidence="7 8" id="KW-0472">Membrane</keyword>
<keyword evidence="10" id="KW-1185">Reference proteome</keyword>